<feature type="domain" description="YbaK/aminoacyl-tRNA synthetase-associated" evidence="2">
    <location>
        <begin position="42"/>
        <end position="163"/>
    </location>
</feature>
<accession>A0A2A7AQ96</accession>
<gene>
    <name evidence="3" type="ORF">CGS58_08660</name>
</gene>
<comment type="similarity">
    <text evidence="1">Belongs to the PRORSD1 family.</text>
</comment>
<dbReference type="Pfam" id="PF04073">
    <property type="entry name" value="tRNA_edit"/>
    <property type="match status" value="1"/>
</dbReference>
<evidence type="ECO:0000313" key="4">
    <source>
        <dbReference type="Proteomes" id="UP000220005"/>
    </source>
</evidence>
<proteinExistence type="inferred from homology"/>
<dbReference type="EMBL" id="NMTY01000016">
    <property type="protein sequence ID" value="PDX81364.1"/>
    <property type="molecule type" value="Genomic_DNA"/>
</dbReference>
<dbReference type="InterPro" id="IPR036754">
    <property type="entry name" value="YbaK/aa-tRNA-synt-asso_dom_sf"/>
</dbReference>
<evidence type="ECO:0000256" key="1">
    <source>
        <dbReference type="ARBA" id="ARBA00010201"/>
    </source>
</evidence>
<dbReference type="CDD" id="cd04335">
    <property type="entry name" value="PrdX_deacylase"/>
    <property type="match status" value="1"/>
</dbReference>
<name>A0A2A7AQ96_9FIRM</name>
<evidence type="ECO:0000313" key="3">
    <source>
        <dbReference type="EMBL" id="PDX81364.1"/>
    </source>
</evidence>
<reference evidence="3 4" key="1">
    <citation type="journal article" date="2017" name="Front. Microbiol.">
        <title>New Insights into the Diversity of the Genus Faecalibacterium.</title>
        <authorList>
            <person name="Benevides L."/>
            <person name="Burman S."/>
            <person name="Martin R."/>
            <person name="Robert V."/>
            <person name="Thomas M."/>
            <person name="Miquel S."/>
            <person name="Chain F."/>
            <person name="Sokol H."/>
            <person name="Bermudez-Humaran L.G."/>
            <person name="Morrison M."/>
            <person name="Langella P."/>
            <person name="Azevedo V.A."/>
            <person name="Chatel J.M."/>
            <person name="Soares S."/>
        </authorList>
    </citation>
    <scope>NUCLEOTIDE SEQUENCE [LARGE SCALE GENOMIC DNA]</scope>
    <source>
        <strain evidence="3 4">CNCM I 4575</strain>
    </source>
</reference>
<dbReference type="Proteomes" id="UP000220005">
    <property type="component" value="Unassembled WGS sequence"/>
</dbReference>
<dbReference type="InterPro" id="IPR040285">
    <property type="entry name" value="ProX/PRXD1"/>
</dbReference>
<dbReference type="PANTHER" id="PTHR31423:SF3">
    <property type="entry name" value="PROLYL-TRNA SYNTHETASE ASSOCIATED DOMAIN-CONTAINING PROTEIN 1-RELATED"/>
    <property type="match status" value="1"/>
</dbReference>
<dbReference type="InterPro" id="IPR007214">
    <property type="entry name" value="YbaK/aa-tRNA-synth-assoc-dom"/>
</dbReference>
<dbReference type="PANTHER" id="PTHR31423">
    <property type="entry name" value="YBAK DOMAIN-CONTAINING PROTEIN"/>
    <property type="match status" value="1"/>
</dbReference>
<protein>
    <submittedName>
        <fullName evidence="3">Prolyl-tRNA editing protein</fullName>
    </submittedName>
</protein>
<organism evidence="3 4">
    <name type="scientific">Faecalibacterium prausnitzii</name>
    <dbReference type="NCBI Taxonomy" id="853"/>
    <lineage>
        <taxon>Bacteria</taxon>
        <taxon>Bacillati</taxon>
        <taxon>Bacillota</taxon>
        <taxon>Clostridia</taxon>
        <taxon>Eubacteriales</taxon>
        <taxon>Oscillospiraceae</taxon>
        <taxon>Faecalibacterium</taxon>
    </lineage>
</organism>
<dbReference type="Gene3D" id="3.90.960.10">
    <property type="entry name" value="YbaK/aminoacyl-tRNA synthetase-associated domain"/>
    <property type="match status" value="1"/>
</dbReference>
<comment type="caution">
    <text evidence="3">The sequence shown here is derived from an EMBL/GenBank/DDBJ whole genome shotgun (WGS) entry which is preliminary data.</text>
</comment>
<dbReference type="SUPFAM" id="SSF55826">
    <property type="entry name" value="YbaK/ProRS associated domain"/>
    <property type="match status" value="1"/>
</dbReference>
<dbReference type="GO" id="GO:0002161">
    <property type="term" value="F:aminoacyl-tRNA deacylase activity"/>
    <property type="evidence" value="ECO:0007669"/>
    <property type="project" value="InterPro"/>
</dbReference>
<dbReference type="AlphaFoldDB" id="A0A2A7AQ96"/>
<sequence>MTLYKGRPHDCAGRLEKEVRTYDLLDKLGMEYWRTDHAFMKADTMEDCKVIDDCLGATVCKNLFLCNRQKTNFYLLMMPGDKPFKTKELSHQLGIARLSFASPEDMEQYLDCTPGSSSIMGLANDPENHVQLLMDEDVVKGEFLGCHPCINTSSLKLRTKEVLEVYLPAVHHEPIYVKLTGESK</sequence>
<evidence type="ECO:0000259" key="2">
    <source>
        <dbReference type="Pfam" id="PF04073"/>
    </source>
</evidence>